<evidence type="ECO:0000313" key="2">
    <source>
        <dbReference type="EMBL" id="GAA0036700.1"/>
    </source>
</evidence>
<sequence>MNALEHIRDVGSAELFPLARDAILTWQLQAGAGVIARPQRRVEPGMVVDLWLNPGWPGRVRRLRGEDLVVPVGSCVVEDVIDTDRQAGFVYRTLPGHLETGVQTFLVSVDDDRLIASITSRSVPGHPLLKAAAPLSVATQRMMAARYAAGLERLLADAGR</sequence>
<keyword evidence="3" id="KW-1185">Reference proteome</keyword>
<protein>
    <recommendedName>
        <fullName evidence="1">DUF1990 domain-containing protein</fullName>
    </recommendedName>
</protein>
<dbReference type="Proteomes" id="UP001498238">
    <property type="component" value="Unassembled WGS sequence"/>
</dbReference>
<proteinExistence type="predicted"/>
<evidence type="ECO:0000313" key="3">
    <source>
        <dbReference type="Proteomes" id="UP001498238"/>
    </source>
</evidence>
<comment type="caution">
    <text evidence="2">The sequence shown here is derived from an EMBL/GenBank/DDBJ whole genome shotgun (WGS) entry which is preliminary data.</text>
</comment>
<organism evidence="2 3">
    <name type="scientific">Brevibacterium metallidurans</name>
    <dbReference type="NCBI Taxonomy" id="1482676"/>
    <lineage>
        <taxon>Bacteria</taxon>
        <taxon>Bacillati</taxon>
        <taxon>Actinomycetota</taxon>
        <taxon>Actinomycetes</taxon>
        <taxon>Micrococcales</taxon>
        <taxon>Brevibacteriaceae</taxon>
        <taxon>Brevibacterium</taxon>
    </lineage>
</organism>
<dbReference type="InterPro" id="IPR018960">
    <property type="entry name" value="DUF1990"/>
</dbReference>
<evidence type="ECO:0000259" key="1">
    <source>
        <dbReference type="Pfam" id="PF09348"/>
    </source>
</evidence>
<name>A0ABN0SR57_9MICO</name>
<gene>
    <name evidence="2" type="ORF">NCCP602_26610</name>
</gene>
<dbReference type="Pfam" id="PF09348">
    <property type="entry name" value="DUF1990"/>
    <property type="match status" value="1"/>
</dbReference>
<dbReference type="RefSeq" id="WP_339393435.1">
    <property type="nucleotide sequence ID" value="NZ_BAAAAF010000011.1"/>
</dbReference>
<dbReference type="EMBL" id="BAAAAF010000011">
    <property type="protein sequence ID" value="GAA0036700.1"/>
    <property type="molecule type" value="Genomic_DNA"/>
</dbReference>
<reference evidence="2 3" key="1">
    <citation type="submission" date="2024-01" db="EMBL/GenBank/DDBJ databases">
        <title>Characterization of antibiotic resistant novel bacterial strains and their environmental applications.</title>
        <authorList>
            <person name="Manzoor S."/>
            <person name="Abbas S."/>
            <person name="Arshad M."/>
            <person name="Ahmed I."/>
        </authorList>
    </citation>
    <scope>NUCLEOTIDE SEQUENCE [LARGE SCALE GENOMIC DNA]</scope>
    <source>
        <strain evidence="2 3">NCCP-602</strain>
    </source>
</reference>
<feature type="domain" description="DUF1990" evidence="1">
    <location>
        <begin position="5"/>
        <end position="149"/>
    </location>
</feature>
<accession>A0ABN0SR57</accession>